<proteinExistence type="predicted"/>
<reference evidence="1" key="1">
    <citation type="submission" date="2015-03" db="EMBL/GenBank/DDBJ databases">
        <authorList>
            <person name="Xie B.-B."/>
            <person name="Rong J.-C."/>
            <person name="Qin Q.-L."/>
            <person name="Zhang Y.-Z."/>
        </authorList>
    </citation>
    <scope>NUCLEOTIDE SEQUENCE</scope>
    <source>
        <strain evidence="1">DSM 14585</strain>
    </source>
</reference>
<sequence>MNQYLSTLLSSIGIDLEHLKYKYLSPQELTYIDKLLASKKDFEGTFYTNEHGDKLEVLLMFLNAHKEGIINIMEGKEKKDTLNELYTSSVISGSYDCFRFDLSKFPQSYTPLNQALTLYRIGRDGESKQDLGCSWAREIEGLNAFYHASGMSESMLKARPVFLMEIDDSQVLFEGNAREHELVLKPNFTLNTLKKLDEERRNRISS</sequence>
<dbReference type="Proteomes" id="UP000217277">
    <property type="component" value="Chromosome I"/>
</dbReference>
<evidence type="ECO:0000313" key="2">
    <source>
        <dbReference type="Proteomes" id="UP000217277"/>
    </source>
</evidence>
<dbReference type="EMBL" id="CP011011">
    <property type="protein sequence ID" value="ATC82005.1"/>
    <property type="molecule type" value="Genomic_DNA"/>
</dbReference>
<name>A0ACA8DW90_9GAMM</name>
<keyword evidence="2" id="KW-1185">Reference proteome</keyword>
<organism evidence="1 2">
    <name type="scientific">Pseudoalteromonas agarivorans DSM 14585</name>
    <dbReference type="NCBI Taxonomy" id="1312369"/>
    <lineage>
        <taxon>Bacteria</taxon>
        <taxon>Pseudomonadati</taxon>
        <taxon>Pseudomonadota</taxon>
        <taxon>Gammaproteobacteria</taxon>
        <taxon>Alteromonadales</taxon>
        <taxon>Pseudoalteromonadaceae</taxon>
        <taxon>Pseudoalteromonas</taxon>
    </lineage>
</organism>
<protein>
    <submittedName>
        <fullName evidence="1">Uncharacterized protein</fullName>
    </submittedName>
</protein>
<accession>A0ACA8DW90</accession>
<gene>
    <name evidence="1" type="ORF">PAGA_a1622</name>
</gene>
<evidence type="ECO:0000313" key="1">
    <source>
        <dbReference type="EMBL" id="ATC82005.1"/>
    </source>
</evidence>